<evidence type="ECO:0000256" key="6">
    <source>
        <dbReference type="ARBA" id="ARBA00022840"/>
    </source>
</evidence>
<dbReference type="PROSITE" id="PS51192">
    <property type="entry name" value="HELICASE_ATP_BIND_1"/>
    <property type="match status" value="1"/>
</dbReference>
<dbReference type="InterPro" id="IPR044078">
    <property type="entry name" value="Mot1_ATP-bd"/>
</dbReference>
<dbReference type="CDD" id="cd18793">
    <property type="entry name" value="SF2_C_SNF"/>
    <property type="match status" value="1"/>
</dbReference>
<accession>A0A835QJQ0</accession>
<dbReference type="GO" id="GO:0003677">
    <property type="term" value="F:DNA binding"/>
    <property type="evidence" value="ECO:0007669"/>
    <property type="project" value="UniProtKB-KW"/>
</dbReference>
<dbReference type="InterPro" id="IPR049730">
    <property type="entry name" value="SNF2/RAD54-like_C"/>
</dbReference>
<feature type="region of interest" description="Disordered" evidence="9">
    <location>
        <begin position="1988"/>
        <end position="2014"/>
    </location>
</feature>
<dbReference type="GO" id="GO:0005524">
    <property type="term" value="F:ATP binding"/>
    <property type="evidence" value="ECO:0007669"/>
    <property type="project" value="UniProtKB-KW"/>
</dbReference>
<dbReference type="Pfam" id="PF12054">
    <property type="entry name" value="DUF3535"/>
    <property type="match status" value="1"/>
</dbReference>
<comment type="caution">
    <text evidence="12">The sequence shown here is derived from an EMBL/GenBank/DDBJ whole genome shotgun (WGS) entry which is preliminary data.</text>
</comment>
<sequence>MAQHSSLLDRLLTLLDTGSTQATRFTAARQIGDIAKSHPQDLNSLLKKVSQYLRSKNWDTRVAAAQAVGAIAENVKHTSLKDLLALIESELLEAGISDASKDIENVMSNFHPRNLAGLSFTSFDINKVLEFGSLLLASGGQEYDVSNDSNKASAERLARQKQSLRRRLGLDVCEQFMDVSEMIRDEDLLTQKVHASGNGPLNGYESRSGQNIQQLMASMAPNFRPKRLSARELNLLKRKAKVNAKDHTKGWSEEDEFDMASLHNPVISHSSLDLPIADKDFVDAIVQEDGNEHEEGGRWPFQLFVDQLIHDMFDPIWEVRHGSIMALREILTHQGACAGVISPEVFLDKSWSFDTDDIKLPQPLSDSKEIDLNIQLSVEEHEPELKRPKFESTPFHSESKLCSLGSFDMQVNHNDDINIHGGVCNADIALNSDVGGFHVKVEMESSSDGLDGTVDGASFGSTLENISICKSDLLSNSSVNSKLMKLMKLLRFSWTKNWELLQDCAIRFLCVLSLDRFGDYVADQVVAPVRETCAQALGVVLKYMHPSLVLETLKILLQMQCRREWEVRHGCLLGLKYLVAVRQEMLEDLLVYLLPACKAGLEDRDDDVRAVAAESLIPAAAAIVSLGDNTLHSIVMLLWDILLDLDDLSPSTSSVMNLLSEIYSQPEMVPKMLETLKLVEKEELDLNKQSQPEDHGNGVRFANNPYVLSTLTPRLWPFMRHSITSVRHSAIRTLERLLEIGNRRNSFESTGNGFWPAVILGDALRIVFQNLLLESKDEILLSSKRVWRLLLQCPEQDLEAAARLYFSSWINLTATPYGSPLDATKMFWPVALPRKSHFRAAAKMKAVRNDQESEAYFSSEIARGNILQENQNDGVFITTKIIVGADSEKSVTHTRVVTASALGIFVSRLPKVSYLIIIESLWTDLTSFSGVQRQVAAMILVSWCKELRNRECPISHESLICLPEKVQCWLLDLLACSDPSFPTKGSLLPYAELSRTYAKMRNEANSLFRLVESCGAFQNFISTININWETISIDEAISFASKIPRLSDSGTPGNLIHDLESAKQQLVATTGYLKCVQNNLHITVSAMLAAAVVWMSNFPAKLNPIILPLMAAIKREQEEILQEKAAEALAELIFSCVGRRPSPNDKLVKNLCNLTCADPSETPQAAQFSSMDVIEDQNLISFGKAISIHKSRVQTFSTNEDRSKIEGFISRRGAELALKHLCVKLGSSLFDKLPKLWDCLNEVLRPVCYDDNKQITEMLDISNRSDPQVLINNIQVLRSIAPMVDESLKPRLLTLLPSVLGCVRHHHAAVRLAACRCITSMAKSMTISVMGVIIEKAIPMLADSSCVHARQGAGMLVTLLVQGLGVDLVPFAPLLVVPLLRCMSDSDSAVRQSVTHSFAALVPLLPLARGLPPPSGLSESISRNSEDLQFLEQLLDNSHIDDYQIPVDIKVILRRYQQEGINWLSFLRRFKLHGILCDDMGLGKTLQASAIVASDIVEWRACNCGKENLSLILCPSTLVGHWAYEIEKYIDRSVMMTLQYIGSAQERMLLRGQLDKYNVVITSYDIVRKDIDFLSKLCWNYCILDEGHIIKNSRSKITNAVKHLKAEHRLILSGTPIQNNVLELWSLFDFLMPGFLGTEKQFQATYGKPLLAAKDSKCSAKDAEAGVLAMEALHKQVMPFILRRTKDEVLSDLPEKIIQDRYCDLTPLQLRLYEQFSRSTAKREISSLVTASDTITETVEKTSVKATTHVFQALQYLLKLCSHPLLVIGDKPPDSLKSLLSEFIPSCDVLSELHELHHSPKLVALQEILEECGIGNDSTSLDGAVSVGHHRVLIFAQHRSLLDLIERDLFHAHMKSVTYLRLDGSVEPDKRFDIVKTFNSDPTIDVLLLTTHVGGLGLNLTSADTLVFMEHDWNPMKDHQAMDRAHRLGQRKVVNVHRLIMRGTLEEKVMSLQQFKLSVANAIINAENASLKTMNTDQLLDLFTPASTSGKVAGSSSGSNGDLDEDSRPSGKKGLKSILSGLEELWDQSQYADEYNMSHFLEKING</sequence>
<dbReference type="GO" id="GO:0017025">
    <property type="term" value="F:TBP-class protein binding"/>
    <property type="evidence" value="ECO:0007669"/>
    <property type="project" value="InterPro"/>
</dbReference>
<keyword evidence="13" id="KW-1185">Reference proteome</keyword>
<feature type="domain" description="Helicase ATP-binding" evidence="10">
    <location>
        <begin position="1465"/>
        <end position="1634"/>
    </location>
</feature>
<proteinExistence type="predicted"/>
<dbReference type="Proteomes" id="UP000636800">
    <property type="component" value="Chromosome 7"/>
</dbReference>
<keyword evidence="2" id="KW-0677">Repeat</keyword>
<dbReference type="InterPro" id="IPR022707">
    <property type="entry name" value="Mot1_central_dom"/>
</dbReference>
<dbReference type="InterPro" id="IPR011989">
    <property type="entry name" value="ARM-like"/>
</dbReference>
<name>A0A835QJQ0_VANPL</name>
<dbReference type="InterPro" id="IPR000357">
    <property type="entry name" value="HEAT"/>
</dbReference>
<dbReference type="FunFam" id="3.40.50.10810:FF:000009">
    <property type="entry name" value="B-TFIID TATA-box-binding protein-associated factor 1"/>
    <property type="match status" value="1"/>
</dbReference>
<keyword evidence="3" id="KW-0547">Nucleotide-binding</keyword>
<dbReference type="Pfam" id="PF02985">
    <property type="entry name" value="HEAT"/>
    <property type="match status" value="1"/>
</dbReference>
<dbReference type="Gene3D" id="3.40.50.300">
    <property type="entry name" value="P-loop containing nucleotide triphosphate hydrolases"/>
    <property type="match status" value="1"/>
</dbReference>
<dbReference type="InterPro" id="IPR016024">
    <property type="entry name" value="ARM-type_fold"/>
</dbReference>
<dbReference type="InterPro" id="IPR001650">
    <property type="entry name" value="Helicase_C-like"/>
</dbReference>
<dbReference type="Pfam" id="PF00176">
    <property type="entry name" value="SNF2-rel_dom"/>
    <property type="match status" value="1"/>
</dbReference>
<evidence type="ECO:0000313" key="12">
    <source>
        <dbReference type="EMBL" id="KAG0473869.1"/>
    </source>
</evidence>
<dbReference type="PROSITE" id="PS51194">
    <property type="entry name" value="HELICASE_CTER"/>
    <property type="match status" value="1"/>
</dbReference>
<evidence type="ECO:0000256" key="8">
    <source>
        <dbReference type="ARBA" id="ARBA00023242"/>
    </source>
</evidence>
<evidence type="ECO:0000256" key="1">
    <source>
        <dbReference type="ARBA" id="ARBA00004123"/>
    </source>
</evidence>
<dbReference type="GO" id="GO:0005634">
    <property type="term" value="C:nucleus"/>
    <property type="evidence" value="ECO:0007669"/>
    <property type="project" value="UniProtKB-SubCell"/>
</dbReference>
<dbReference type="PANTHER" id="PTHR36498:SF1">
    <property type="entry name" value="TATA-BINDING PROTEIN-ASSOCIATED FACTOR 172"/>
    <property type="match status" value="1"/>
</dbReference>
<evidence type="ECO:0000259" key="10">
    <source>
        <dbReference type="PROSITE" id="PS51192"/>
    </source>
</evidence>
<dbReference type="SUPFAM" id="SSF48371">
    <property type="entry name" value="ARM repeat"/>
    <property type="match status" value="1"/>
</dbReference>
<gene>
    <name evidence="12" type="ORF">HPP92_015726</name>
</gene>
<evidence type="ECO:0000259" key="11">
    <source>
        <dbReference type="PROSITE" id="PS51194"/>
    </source>
</evidence>
<keyword evidence="6" id="KW-0067">ATP-binding</keyword>
<dbReference type="CDD" id="cd17999">
    <property type="entry name" value="DEXHc_Mot1"/>
    <property type="match status" value="1"/>
</dbReference>
<dbReference type="PANTHER" id="PTHR36498">
    <property type="entry name" value="TATA-BINDING PROTEIN-ASSOCIATED FACTOR 172"/>
    <property type="match status" value="1"/>
</dbReference>
<dbReference type="InterPro" id="IPR044972">
    <property type="entry name" value="Mot1"/>
</dbReference>
<evidence type="ECO:0000256" key="7">
    <source>
        <dbReference type="ARBA" id="ARBA00023125"/>
    </source>
</evidence>
<dbReference type="GO" id="GO:0004386">
    <property type="term" value="F:helicase activity"/>
    <property type="evidence" value="ECO:0007669"/>
    <property type="project" value="UniProtKB-KW"/>
</dbReference>
<dbReference type="InterPro" id="IPR038718">
    <property type="entry name" value="SNF2-like_sf"/>
</dbReference>
<dbReference type="SMART" id="SM00487">
    <property type="entry name" value="DEXDc"/>
    <property type="match status" value="1"/>
</dbReference>
<keyword evidence="8" id="KW-0539">Nucleus</keyword>
<evidence type="ECO:0000313" key="13">
    <source>
        <dbReference type="Proteomes" id="UP000636800"/>
    </source>
</evidence>
<evidence type="ECO:0000256" key="3">
    <source>
        <dbReference type="ARBA" id="ARBA00022741"/>
    </source>
</evidence>
<feature type="domain" description="Helicase C-terminal" evidence="11">
    <location>
        <begin position="1820"/>
        <end position="1979"/>
    </location>
</feature>
<dbReference type="SUPFAM" id="SSF52540">
    <property type="entry name" value="P-loop containing nucleoside triphosphate hydrolases"/>
    <property type="match status" value="2"/>
</dbReference>
<evidence type="ECO:0000256" key="4">
    <source>
        <dbReference type="ARBA" id="ARBA00022801"/>
    </source>
</evidence>
<dbReference type="Pfam" id="PF00271">
    <property type="entry name" value="Helicase_C"/>
    <property type="match status" value="1"/>
</dbReference>
<evidence type="ECO:0000256" key="9">
    <source>
        <dbReference type="SAM" id="MobiDB-lite"/>
    </source>
</evidence>
<keyword evidence="7" id="KW-0238">DNA-binding</keyword>
<dbReference type="FunFam" id="3.40.50.300:FF:001793">
    <property type="entry name" value="TATA-binding protein-associated factor"/>
    <property type="match status" value="1"/>
</dbReference>
<keyword evidence="5" id="KW-0347">Helicase</keyword>
<feature type="compositionally biased region" description="Polar residues" evidence="9">
    <location>
        <begin position="1988"/>
        <end position="2000"/>
    </location>
</feature>
<dbReference type="EMBL" id="JADCNL010000007">
    <property type="protein sequence ID" value="KAG0473869.1"/>
    <property type="molecule type" value="Genomic_DNA"/>
</dbReference>
<dbReference type="InterPro" id="IPR027417">
    <property type="entry name" value="P-loop_NTPase"/>
</dbReference>
<dbReference type="InterPro" id="IPR014001">
    <property type="entry name" value="Helicase_ATP-bd"/>
</dbReference>
<reference evidence="12 13" key="1">
    <citation type="journal article" date="2020" name="Nat. Food">
        <title>A phased Vanilla planifolia genome enables genetic improvement of flavour and production.</title>
        <authorList>
            <person name="Hasing T."/>
            <person name="Tang H."/>
            <person name="Brym M."/>
            <person name="Khazi F."/>
            <person name="Huang T."/>
            <person name="Chambers A.H."/>
        </authorList>
    </citation>
    <scope>NUCLEOTIDE SEQUENCE [LARGE SCALE GENOMIC DNA]</scope>
    <source>
        <tissue evidence="12">Leaf</tissue>
    </source>
</reference>
<evidence type="ECO:0000256" key="2">
    <source>
        <dbReference type="ARBA" id="ARBA00022737"/>
    </source>
</evidence>
<dbReference type="Gene3D" id="1.25.10.10">
    <property type="entry name" value="Leucine-rich Repeat Variant"/>
    <property type="match status" value="3"/>
</dbReference>
<dbReference type="GO" id="GO:0016887">
    <property type="term" value="F:ATP hydrolysis activity"/>
    <property type="evidence" value="ECO:0007669"/>
    <property type="project" value="InterPro"/>
</dbReference>
<evidence type="ECO:0008006" key="14">
    <source>
        <dbReference type="Google" id="ProtNLM"/>
    </source>
</evidence>
<protein>
    <recommendedName>
        <fullName evidence="14">TATA-binding protein-associated factor BTAF1</fullName>
    </recommendedName>
</protein>
<dbReference type="InterPro" id="IPR000330">
    <property type="entry name" value="SNF2_N"/>
</dbReference>
<evidence type="ECO:0000256" key="5">
    <source>
        <dbReference type="ARBA" id="ARBA00022806"/>
    </source>
</evidence>
<keyword evidence="4" id="KW-0378">Hydrolase</keyword>
<comment type="subcellular location">
    <subcellularLocation>
        <location evidence="1">Nucleus</location>
    </subcellularLocation>
</comment>
<dbReference type="SMART" id="SM00490">
    <property type="entry name" value="HELICc"/>
    <property type="match status" value="1"/>
</dbReference>
<dbReference type="Gene3D" id="3.40.50.10810">
    <property type="entry name" value="Tandem AAA-ATPase domain"/>
    <property type="match status" value="1"/>
</dbReference>
<organism evidence="12 13">
    <name type="scientific">Vanilla planifolia</name>
    <name type="common">Vanilla</name>
    <dbReference type="NCBI Taxonomy" id="51239"/>
    <lineage>
        <taxon>Eukaryota</taxon>
        <taxon>Viridiplantae</taxon>
        <taxon>Streptophyta</taxon>
        <taxon>Embryophyta</taxon>
        <taxon>Tracheophyta</taxon>
        <taxon>Spermatophyta</taxon>
        <taxon>Magnoliopsida</taxon>
        <taxon>Liliopsida</taxon>
        <taxon>Asparagales</taxon>
        <taxon>Orchidaceae</taxon>
        <taxon>Vanilloideae</taxon>
        <taxon>Vanilleae</taxon>
        <taxon>Vanilla</taxon>
    </lineage>
</organism>